<evidence type="ECO:0000313" key="1">
    <source>
        <dbReference type="EMBL" id="EAW07630.1"/>
    </source>
</evidence>
<dbReference type="EMBL" id="DS027059">
    <property type="protein sequence ID" value="EAW07630.1"/>
    <property type="molecule type" value="Genomic_DNA"/>
</dbReference>
<gene>
    <name evidence="1" type="ORF">ACLA_023440</name>
</gene>
<dbReference type="AlphaFoldDB" id="A1CPQ9"/>
<evidence type="ECO:0000313" key="2">
    <source>
        <dbReference type="Proteomes" id="UP000006701"/>
    </source>
</evidence>
<dbReference type="Proteomes" id="UP000006701">
    <property type="component" value="Unassembled WGS sequence"/>
</dbReference>
<dbReference type="VEuPathDB" id="FungiDB:ACLA_023440"/>
<dbReference type="HOGENOM" id="CLU_930573_0_0_1"/>
<accession>A1CPQ9</accession>
<organism evidence="1 2">
    <name type="scientific">Aspergillus clavatus (strain ATCC 1007 / CBS 513.65 / DSM 816 / NCTC 3887 / NRRL 1 / QM 1276 / 107)</name>
    <dbReference type="NCBI Taxonomy" id="344612"/>
    <lineage>
        <taxon>Eukaryota</taxon>
        <taxon>Fungi</taxon>
        <taxon>Dikarya</taxon>
        <taxon>Ascomycota</taxon>
        <taxon>Pezizomycotina</taxon>
        <taxon>Eurotiomycetes</taxon>
        <taxon>Eurotiomycetidae</taxon>
        <taxon>Eurotiales</taxon>
        <taxon>Aspergillaceae</taxon>
        <taxon>Aspergillus</taxon>
        <taxon>Aspergillus subgen. Fumigati</taxon>
    </lineage>
</organism>
<dbReference type="eggNOG" id="ENOG502RM9S">
    <property type="taxonomic scope" value="Eukaryota"/>
</dbReference>
<dbReference type="RefSeq" id="XP_001269056.1">
    <property type="nucleotide sequence ID" value="XM_001269055.1"/>
</dbReference>
<dbReference type="OrthoDB" id="4510828at2759"/>
<proteinExistence type="predicted"/>
<name>A1CPQ9_ASPCL</name>
<keyword evidence="2" id="KW-1185">Reference proteome</keyword>
<protein>
    <submittedName>
        <fullName evidence="1">Uncharacterized protein</fullName>
    </submittedName>
</protein>
<dbReference type="KEGG" id="act:ACLA_023440"/>
<dbReference type="GeneID" id="4701039"/>
<dbReference type="STRING" id="344612.A1CPQ9"/>
<reference evidence="1 2" key="1">
    <citation type="journal article" date="2008" name="PLoS Genet.">
        <title>Genomic islands in the pathogenic filamentous fungus Aspergillus fumigatus.</title>
        <authorList>
            <person name="Fedorova N.D."/>
            <person name="Khaldi N."/>
            <person name="Joardar V.S."/>
            <person name="Maiti R."/>
            <person name="Amedeo P."/>
            <person name="Anderson M.J."/>
            <person name="Crabtree J."/>
            <person name="Silva J.C."/>
            <person name="Badger J.H."/>
            <person name="Albarraq A."/>
            <person name="Angiuoli S."/>
            <person name="Bussey H."/>
            <person name="Bowyer P."/>
            <person name="Cotty P.J."/>
            <person name="Dyer P.S."/>
            <person name="Egan A."/>
            <person name="Galens K."/>
            <person name="Fraser-Liggett C.M."/>
            <person name="Haas B.J."/>
            <person name="Inman J.M."/>
            <person name="Kent R."/>
            <person name="Lemieux S."/>
            <person name="Malavazi I."/>
            <person name="Orvis J."/>
            <person name="Roemer T."/>
            <person name="Ronning C.M."/>
            <person name="Sundaram J.P."/>
            <person name="Sutton G."/>
            <person name="Turner G."/>
            <person name="Venter J.C."/>
            <person name="White O.R."/>
            <person name="Whitty B.R."/>
            <person name="Youngman P."/>
            <person name="Wolfe K.H."/>
            <person name="Goldman G.H."/>
            <person name="Wortman J.R."/>
            <person name="Jiang B."/>
            <person name="Denning D.W."/>
            <person name="Nierman W.C."/>
        </authorList>
    </citation>
    <scope>NUCLEOTIDE SEQUENCE [LARGE SCALE GENOMIC DNA]</scope>
    <source>
        <strain evidence="2">ATCC 1007 / CBS 513.65 / DSM 816 / NCTC 3887 / NRRL 1</strain>
    </source>
</reference>
<sequence length="299" mass="33034">MGLPGILRAGDNDTDLFMYTEPVDTGIDHIQRYENHEMLPGQCHNSMDAERDAIMPQSLTAVRNGPQSSNSFPGSELDGTAVDGIASIGMLLRLVTDLHARLAVLKELSWQSQLSIQDLQHYPIGSVIHLSQTFTSLVRGFKSSIPADPAIAPILFSCYVTLTQIYTVALHQFQVYLRMQPSGRQVCTSQLDMRLGPHACLADVPQSNAPRNNIHTAVCMLLESLQQAEKVMPPDSYFRIIDHTWSQTTHGIAIENGATRDMVPWEGLTDSTSNTHLIFRALAGEVADINQLLREKADL</sequence>